<dbReference type="PATRIC" id="fig|1411915.3.peg.461"/>
<dbReference type="SUPFAM" id="SSF116734">
    <property type="entry name" value="DNA methylase specificity domain"/>
    <property type="match status" value="2"/>
</dbReference>
<reference evidence="5 6" key="1">
    <citation type="submission" date="2013-11" db="EMBL/GenBank/DDBJ databases">
        <title>Single cell genomics of uncultured Tannerella BU063 (oral taxon 286).</title>
        <authorList>
            <person name="Beall C.J."/>
            <person name="Campbell A.G."/>
            <person name="Griffen A.L."/>
            <person name="Podar M."/>
            <person name="Leys E.J."/>
        </authorList>
    </citation>
    <scope>NUCLEOTIDE SEQUENCE [LARGE SCALE GENOMIC DNA]</scope>
    <source>
        <strain evidence="5">Cell 8/11</strain>
    </source>
</reference>
<evidence type="ECO:0000256" key="1">
    <source>
        <dbReference type="ARBA" id="ARBA00010923"/>
    </source>
</evidence>
<dbReference type="GO" id="GO:0003677">
    <property type="term" value="F:DNA binding"/>
    <property type="evidence" value="ECO:0007669"/>
    <property type="project" value="UniProtKB-KW"/>
</dbReference>
<feature type="domain" description="Type I restriction modification DNA specificity" evidence="4">
    <location>
        <begin position="190"/>
        <end position="367"/>
    </location>
</feature>
<accession>W2D2J7</accession>
<gene>
    <name evidence="5" type="ORF">T235_06535</name>
</gene>
<dbReference type="CDD" id="cd17281">
    <property type="entry name" value="RMtype1_S_HpyAXIII_TRD1-CR1_like"/>
    <property type="match status" value="1"/>
</dbReference>
<keyword evidence="2" id="KW-0680">Restriction system</keyword>
<sequence>MKYIEELLQGVEVEWKTLGDEKFIEIANTSRCPVKASNRIAGNTPYYGANNIQDYVEGYTHDGTYVLVAEDGTTSVENYSVQWATGKFWANNHVHVLRGIDCVNSRFLFHYLRIVDFAPFLTGGGRAKLTKKDLIRVPIPIPPLHVQQEIVRILDKFTELETELELRKQQYERYRDQLLAPDKGLAETEVEWKKMREIFETRNGYTPSKANADFWTNGTIPWYRMEDLRTKGRILEDSIQHITPQAIKGKGLFKAGSIILATTATIGEHALLIADSLANQQFTNFSIRKSLADSLIPKFIYYYFFVIDEWCKQNVNVSSFPSVDIERLKSVLFPIPPLHVQQRIVSLLDKFHTLTTSISEGLPRELELRKQQYAYYRDQLLSFER</sequence>
<dbReference type="Gene3D" id="3.90.220.20">
    <property type="entry name" value="DNA methylase specificity domains"/>
    <property type="match status" value="2"/>
</dbReference>
<comment type="similarity">
    <text evidence="1">Belongs to the type-I restriction system S methylase family.</text>
</comment>
<dbReference type="Pfam" id="PF01420">
    <property type="entry name" value="Methylase_S"/>
    <property type="match status" value="2"/>
</dbReference>
<comment type="caution">
    <text evidence="5">The sequence shown here is derived from an EMBL/GenBank/DDBJ whole genome shotgun (WGS) entry which is preliminary data.</text>
</comment>
<evidence type="ECO:0000313" key="6">
    <source>
        <dbReference type="Proteomes" id="UP000034980"/>
    </source>
</evidence>
<proteinExistence type="inferred from homology"/>
<dbReference type="PANTHER" id="PTHR43140">
    <property type="entry name" value="TYPE-1 RESTRICTION ENZYME ECOKI SPECIFICITY PROTEIN"/>
    <property type="match status" value="1"/>
</dbReference>
<organism evidence="5 6">
    <name type="scientific">Tannerella sp. oral taxon BU063 isolate Cell 8/11</name>
    <dbReference type="NCBI Taxonomy" id="1411915"/>
    <lineage>
        <taxon>Bacteria</taxon>
        <taxon>Pseudomonadati</taxon>
        <taxon>Bacteroidota</taxon>
        <taxon>Bacteroidia</taxon>
        <taxon>Bacteroidales</taxon>
        <taxon>Tannerellaceae</taxon>
        <taxon>Tannerella</taxon>
    </lineage>
</organism>
<dbReference type="InterPro" id="IPR051212">
    <property type="entry name" value="Type-I_RE_S_subunit"/>
</dbReference>
<protein>
    <recommendedName>
        <fullName evidence="4">Type I restriction modification DNA specificity domain-containing protein</fullName>
    </recommendedName>
</protein>
<dbReference type="AlphaFoldDB" id="W2D2J7"/>
<dbReference type="Proteomes" id="UP000034980">
    <property type="component" value="Unassembled WGS sequence"/>
</dbReference>
<dbReference type="InterPro" id="IPR044946">
    <property type="entry name" value="Restrct_endonuc_typeI_TRD_sf"/>
</dbReference>
<evidence type="ECO:0000256" key="2">
    <source>
        <dbReference type="ARBA" id="ARBA00022747"/>
    </source>
</evidence>
<dbReference type="EMBL" id="AYYF01001037">
    <property type="protein sequence ID" value="ETK12927.1"/>
    <property type="molecule type" value="Genomic_DNA"/>
</dbReference>
<evidence type="ECO:0000313" key="5">
    <source>
        <dbReference type="EMBL" id="ETK12927.1"/>
    </source>
</evidence>
<feature type="domain" description="Type I restriction modification DNA specificity" evidence="4">
    <location>
        <begin position="14"/>
        <end position="168"/>
    </location>
</feature>
<keyword evidence="3" id="KW-0238">DNA-binding</keyword>
<dbReference type="PANTHER" id="PTHR43140:SF1">
    <property type="entry name" value="TYPE I RESTRICTION ENZYME ECOKI SPECIFICITY SUBUNIT"/>
    <property type="match status" value="1"/>
</dbReference>
<evidence type="ECO:0000256" key="3">
    <source>
        <dbReference type="ARBA" id="ARBA00023125"/>
    </source>
</evidence>
<evidence type="ECO:0000259" key="4">
    <source>
        <dbReference type="Pfam" id="PF01420"/>
    </source>
</evidence>
<dbReference type="GO" id="GO:0009307">
    <property type="term" value="P:DNA restriction-modification system"/>
    <property type="evidence" value="ECO:0007669"/>
    <property type="project" value="UniProtKB-KW"/>
</dbReference>
<dbReference type="CDD" id="cd17262">
    <property type="entry name" value="RMtype1_S_Aco12261I-TRD2-CR2"/>
    <property type="match status" value="1"/>
</dbReference>
<dbReference type="InterPro" id="IPR000055">
    <property type="entry name" value="Restrct_endonuc_typeI_TRD"/>
</dbReference>
<name>W2D2J7_9BACT</name>